<organism evidence="3 4">
    <name type="scientific">Leucosporidium creatinivorum</name>
    <dbReference type="NCBI Taxonomy" id="106004"/>
    <lineage>
        <taxon>Eukaryota</taxon>
        <taxon>Fungi</taxon>
        <taxon>Dikarya</taxon>
        <taxon>Basidiomycota</taxon>
        <taxon>Pucciniomycotina</taxon>
        <taxon>Microbotryomycetes</taxon>
        <taxon>Leucosporidiales</taxon>
        <taxon>Leucosporidium</taxon>
    </lineage>
</organism>
<dbReference type="InParanoid" id="A0A1Y2FEG5"/>
<feature type="chain" id="PRO_5012553569" evidence="2">
    <location>
        <begin position="27"/>
        <end position="116"/>
    </location>
</feature>
<accession>A0A1Y2FEG5</accession>
<evidence type="ECO:0000313" key="4">
    <source>
        <dbReference type="Proteomes" id="UP000193467"/>
    </source>
</evidence>
<evidence type="ECO:0000256" key="2">
    <source>
        <dbReference type="SAM" id="SignalP"/>
    </source>
</evidence>
<keyword evidence="2" id="KW-0732">Signal</keyword>
<name>A0A1Y2FEG5_9BASI</name>
<gene>
    <name evidence="3" type="ORF">BCR35DRAFT_81596</name>
</gene>
<sequence length="116" mass="12314">MDDSGLLLLLSCIPAGLLCIVGRIEAVAIDEDARSAGARPARRRRSLVLDSLLSHCSRRRPTRPRGREGAVIRLHPRPATCVRRSSSLNLPHLACPSLAPSPSPPTPASSLATAPL</sequence>
<feature type="region of interest" description="Disordered" evidence="1">
    <location>
        <begin position="96"/>
        <end position="116"/>
    </location>
</feature>
<reference evidence="3 4" key="1">
    <citation type="submission" date="2016-07" db="EMBL/GenBank/DDBJ databases">
        <title>Pervasive Adenine N6-methylation of Active Genes in Fungi.</title>
        <authorList>
            <consortium name="DOE Joint Genome Institute"/>
            <person name="Mondo S.J."/>
            <person name="Dannebaum R.O."/>
            <person name="Kuo R.C."/>
            <person name="Labutti K."/>
            <person name="Haridas S."/>
            <person name="Kuo A."/>
            <person name="Salamov A."/>
            <person name="Ahrendt S.R."/>
            <person name="Lipzen A."/>
            <person name="Sullivan W."/>
            <person name="Andreopoulos W.B."/>
            <person name="Clum A."/>
            <person name="Lindquist E."/>
            <person name="Daum C."/>
            <person name="Ramamoorthy G.K."/>
            <person name="Gryganskyi A."/>
            <person name="Culley D."/>
            <person name="Magnuson J.K."/>
            <person name="James T.Y."/>
            <person name="O'Malley M.A."/>
            <person name="Stajich J.E."/>
            <person name="Spatafora J.W."/>
            <person name="Visel A."/>
            <person name="Grigoriev I.V."/>
        </authorList>
    </citation>
    <scope>NUCLEOTIDE SEQUENCE [LARGE SCALE GENOMIC DNA]</scope>
    <source>
        <strain evidence="3 4">62-1032</strain>
    </source>
</reference>
<evidence type="ECO:0000313" key="3">
    <source>
        <dbReference type="EMBL" id="ORY82338.1"/>
    </source>
</evidence>
<dbReference type="AlphaFoldDB" id="A0A1Y2FEG5"/>
<feature type="signal peptide" evidence="2">
    <location>
        <begin position="1"/>
        <end position="26"/>
    </location>
</feature>
<protein>
    <submittedName>
        <fullName evidence="3">Uncharacterized protein</fullName>
    </submittedName>
</protein>
<keyword evidence="4" id="KW-1185">Reference proteome</keyword>
<dbReference type="EMBL" id="MCGR01000021">
    <property type="protein sequence ID" value="ORY82338.1"/>
    <property type="molecule type" value="Genomic_DNA"/>
</dbReference>
<comment type="caution">
    <text evidence="3">The sequence shown here is derived from an EMBL/GenBank/DDBJ whole genome shotgun (WGS) entry which is preliminary data.</text>
</comment>
<proteinExistence type="predicted"/>
<evidence type="ECO:0000256" key="1">
    <source>
        <dbReference type="SAM" id="MobiDB-lite"/>
    </source>
</evidence>
<dbReference type="Proteomes" id="UP000193467">
    <property type="component" value="Unassembled WGS sequence"/>
</dbReference>